<dbReference type="EMBL" id="KN714721">
    <property type="protein sequence ID" value="KUI58895.1"/>
    <property type="molecule type" value="Genomic_DNA"/>
</dbReference>
<evidence type="ECO:0000313" key="2">
    <source>
        <dbReference type="Proteomes" id="UP000078576"/>
    </source>
</evidence>
<organism evidence="1 2">
    <name type="scientific">Cytospora mali</name>
    <name type="common">Apple Valsa canker fungus</name>
    <name type="synonym">Valsa mali</name>
    <dbReference type="NCBI Taxonomy" id="578113"/>
    <lineage>
        <taxon>Eukaryota</taxon>
        <taxon>Fungi</taxon>
        <taxon>Dikarya</taxon>
        <taxon>Ascomycota</taxon>
        <taxon>Pezizomycotina</taxon>
        <taxon>Sordariomycetes</taxon>
        <taxon>Sordariomycetidae</taxon>
        <taxon>Diaporthales</taxon>
        <taxon>Cytosporaceae</taxon>
        <taxon>Cytospora</taxon>
    </lineage>
</organism>
<dbReference type="AlphaFoldDB" id="A0A194V4I9"/>
<sequence>MNSQVWQPTRRIVAKAALSGPSATRGASSATSSLPLHRYASEGIRRLARQHKETKAAADWVSLIRRASWGLPIYVPVTAAALFWPYPVKKLAEARYR</sequence>
<gene>
    <name evidence="1" type="ORF">VP1G_06212</name>
</gene>
<accession>A0A194V4I9</accession>
<dbReference type="OrthoDB" id="5214502at2759"/>
<dbReference type="Proteomes" id="UP000078576">
    <property type="component" value="Unassembled WGS sequence"/>
</dbReference>
<keyword evidence="2" id="KW-1185">Reference proteome</keyword>
<protein>
    <submittedName>
        <fullName evidence="1">Uncharacterized protein</fullName>
    </submittedName>
</protein>
<evidence type="ECO:0000313" key="1">
    <source>
        <dbReference type="EMBL" id="KUI58895.1"/>
    </source>
</evidence>
<proteinExistence type="predicted"/>
<name>A0A194V4I9_CYTMA</name>
<reference evidence="2" key="1">
    <citation type="submission" date="2014-12" db="EMBL/GenBank/DDBJ databases">
        <title>Genome Sequence of Valsa Canker Pathogens Uncovers a Specific Adaption of Colonization on Woody Bark.</title>
        <authorList>
            <person name="Yin Z."/>
            <person name="Liu H."/>
            <person name="Gao X."/>
            <person name="Li Z."/>
            <person name="Song N."/>
            <person name="Ke X."/>
            <person name="Dai Q."/>
            <person name="Wu Y."/>
            <person name="Sun Y."/>
            <person name="Xu J.-R."/>
            <person name="Kang Z.K."/>
            <person name="Wang L."/>
            <person name="Huang L."/>
        </authorList>
    </citation>
    <scope>NUCLEOTIDE SEQUENCE [LARGE SCALE GENOMIC DNA]</scope>
    <source>
        <strain evidence="2">SXYL134</strain>
    </source>
</reference>